<evidence type="ECO:0000256" key="6">
    <source>
        <dbReference type="ARBA" id="ARBA00023136"/>
    </source>
</evidence>
<reference evidence="9 10" key="1">
    <citation type="journal article" date="2016" name="Nat. Commun.">
        <title>Thousands of microbial genomes shed light on interconnected biogeochemical processes in an aquifer system.</title>
        <authorList>
            <person name="Anantharaman K."/>
            <person name="Brown C.T."/>
            <person name="Hug L.A."/>
            <person name="Sharon I."/>
            <person name="Castelle C.J."/>
            <person name="Probst A.J."/>
            <person name="Thomas B.C."/>
            <person name="Singh A."/>
            <person name="Wilkins M.J."/>
            <person name="Karaoz U."/>
            <person name="Brodie E.L."/>
            <person name="Williams K.H."/>
            <person name="Hubbard S.S."/>
            <person name="Banfield J.F."/>
        </authorList>
    </citation>
    <scope>NUCLEOTIDE SEQUENCE [LARGE SCALE GENOMIC DNA]</scope>
</reference>
<comment type="similarity">
    <text evidence="7">Belongs to the glycosyltransferase 87 family.</text>
</comment>
<keyword evidence="4 8" id="KW-0812">Transmembrane</keyword>
<evidence type="ECO:0000256" key="3">
    <source>
        <dbReference type="ARBA" id="ARBA00022679"/>
    </source>
</evidence>
<dbReference type="Pfam" id="PF09594">
    <property type="entry name" value="GT87"/>
    <property type="match status" value="1"/>
</dbReference>
<feature type="transmembrane region" description="Helical" evidence="8">
    <location>
        <begin position="343"/>
        <end position="361"/>
    </location>
</feature>
<comment type="subcellular location">
    <subcellularLocation>
        <location evidence="1">Cell membrane</location>
        <topology evidence="1">Multi-pass membrane protein</topology>
    </subcellularLocation>
</comment>
<keyword evidence="5 8" id="KW-1133">Transmembrane helix</keyword>
<feature type="transmembrane region" description="Helical" evidence="8">
    <location>
        <begin position="206"/>
        <end position="227"/>
    </location>
</feature>
<comment type="caution">
    <text evidence="9">The sequence shown here is derived from an EMBL/GenBank/DDBJ whole genome shotgun (WGS) entry which is preliminary data.</text>
</comment>
<feature type="transmembrane region" description="Helical" evidence="8">
    <location>
        <begin position="128"/>
        <end position="146"/>
    </location>
</feature>
<dbReference type="Proteomes" id="UP000179243">
    <property type="component" value="Unassembled WGS sequence"/>
</dbReference>
<dbReference type="EMBL" id="MFYX01000144">
    <property type="protein sequence ID" value="OGK00593.1"/>
    <property type="molecule type" value="Genomic_DNA"/>
</dbReference>
<organism evidence="9 10">
    <name type="scientific">Candidatus Raymondbacteria bacterium RIFOXYD12_FULL_49_13</name>
    <dbReference type="NCBI Taxonomy" id="1817890"/>
    <lineage>
        <taxon>Bacteria</taxon>
        <taxon>Raymondiibacteriota</taxon>
    </lineage>
</organism>
<feature type="transmembrane region" description="Helical" evidence="8">
    <location>
        <begin position="177"/>
        <end position="200"/>
    </location>
</feature>
<keyword evidence="6 8" id="KW-0472">Membrane</keyword>
<sequence>MFRARTLLSKDLFLYTCVVLFSSFLFFHSVIKYRVESPFIDNAYFYFYSSMARQGLDLFDPASVQKAEERIPIRRAGGLPVYSPTVFMVIAPLTVFSFPVFTTLWLILACGAIFAFIIFVLRRERFVSPLHVAMCFFITLLCQPLHEALFSGQTEWLLVLFSAFAWYAIVKGNHLTAGLWVGAMATLKLHYIALVPALLLMRQWKAFGYAAFFSIVFSSCAIPFFGLHHYADWGRGFFTYGNLEYTNTFLGNIGFNGMTHRFLKGHPQAASLMFLCIIAMLGLPVAFRFLKKPCARPDIDFLICLSMIPLISPLTEIHHFSILLLPLLICANRIGHASQTGRLCYVIGLLLIISRYSWNRFADNGHLFFTALLSMQAVGAYFIVLSLLSLRKTAEPDAL</sequence>
<evidence type="ECO:0000256" key="8">
    <source>
        <dbReference type="SAM" id="Phobius"/>
    </source>
</evidence>
<proteinExistence type="inferred from homology"/>
<protein>
    <recommendedName>
        <fullName evidence="11">DUF2029 domain-containing protein</fullName>
    </recommendedName>
</protein>
<evidence type="ECO:0000256" key="7">
    <source>
        <dbReference type="ARBA" id="ARBA00024033"/>
    </source>
</evidence>
<evidence type="ECO:0000313" key="10">
    <source>
        <dbReference type="Proteomes" id="UP000179243"/>
    </source>
</evidence>
<dbReference type="GO" id="GO:0005886">
    <property type="term" value="C:plasma membrane"/>
    <property type="evidence" value="ECO:0007669"/>
    <property type="project" value="UniProtKB-SubCell"/>
</dbReference>
<dbReference type="GO" id="GO:0016758">
    <property type="term" value="F:hexosyltransferase activity"/>
    <property type="evidence" value="ECO:0007669"/>
    <property type="project" value="InterPro"/>
</dbReference>
<name>A0A1F7F201_UNCRA</name>
<feature type="transmembrane region" description="Helical" evidence="8">
    <location>
        <begin position="269"/>
        <end position="290"/>
    </location>
</feature>
<evidence type="ECO:0008006" key="11">
    <source>
        <dbReference type="Google" id="ProtNLM"/>
    </source>
</evidence>
<keyword evidence="3" id="KW-0808">Transferase</keyword>
<accession>A0A1F7F201</accession>
<evidence type="ECO:0000256" key="4">
    <source>
        <dbReference type="ARBA" id="ARBA00022692"/>
    </source>
</evidence>
<evidence type="ECO:0000256" key="1">
    <source>
        <dbReference type="ARBA" id="ARBA00004651"/>
    </source>
</evidence>
<feature type="transmembrane region" description="Helical" evidence="8">
    <location>
        <begin position="104"/>
        <end position="121"/>
    </location>
</feature>
<feature type="transmembrane region" description="Helical" evidence="8">
    <location>
        <begin position="367"/>
        <end position="390"/>
    </location>
</feature>
<gene>
    <name evidence="9" type="ORF">A2519_21660</name>
</gene>
<dbReference type="InterPro" id="IPR018584">
    <property type="entry name" value="GT87"/>
</dbReference>
<evidence type="ECO:0000256" key="2">
    <source>
        <dbReference type="ARBA" id="ARBA00022475"/>
    </source>
</evidence>
<feature type="transmembrane region" description="Helical" evidence="8">
    <location>
        <begin position="12"/>
        <end position="31"/>
    </location>
</feature>
<keyword evidence="2" id="KW-1003">Cell membrane</keyword>
<dbReference type="AlphaFoldDB" id="A0A1F7F201"/>
<evidence type="ECO:0000256" key="5">
    <source>
        <dbReference type="ARBA" id="ARBA00022989"/>
    </source>
</evidence>
<evidence type="ECO:0000313" key="9">
    <source>
        <dbReference type="EMBL" id="OGK00593.1"/>
    </source>
</evidence>